<evidence type="ECO:0000313" key="2">
    <source>
        <dbReference type="Proteomes" id="UP001246244"/>
    </source>
</evidence>
<dbReference type="Proteomes" id="UP001246244">
    <property type="component" value="Unassembled WGS sequence"/>
</dbReference>
<dbReference type="RefSeq" id="WP_310575509.1">
    <property type="nucleotide sequence ID" value="NZ_JAVKPK010000021.1"/>
</dbReference>
<evidence type="ECO:0008006" key="3">
    <source>
        <dbReference type="Google" id="ProtNLM"/>
    </source>
</evidence>
<reference evidence="2" key="1">
    <citation type="submission" date="2023-07" db="EMBL/GenBank/DDBJ databases">
        <title>Whole-genome sequencing of a new Methanosarcina sp. Z-7115.</title>
        <authorList>
            <person name="Zhilina T.N."/>
            <person name="Merkel A.Y."/>
        </authorList>
    </citation>
    <scope>NUCLEOTIDE SEQUENCE [LARGE SCALE GENOMIC DNA]</scope>
    <source>
        <strain evidence="2">Z-7115</strain>
    </source>
</reference>
<sequence>MSRYRLNKCGLKEAKEIKEVYLKNLRAANDFIAELSDDMGRLNPDPHEAKKQKSDLKYACEVRGIVLAKLRAVNAVIDQIEVSCVC</sequence>
<gene>
    <name evidence="1" type="ORF">RG963_06765</name>
</gene>
<proteinExistence type="predicted"/>
<organism evidence="1 2">
    <name type="scientific">Methanosarcina baikalica</name>
    <dbReference type="NCBI Taxonomy" id="3073890"/>
    <lineage>
        <taxon>Archaea</taxon>
        <taxon>Methanobacteriati</taxon>
        <taxon>Methanobacteriota</taxon>
        <taxon>Stenosarchaea group</taxon>
        <taxon>Methanomicrobia</taxon>
        <taxon>Methanosarcinales</taxon>
        <taxon>Methanosarcinaceae</taxon>
        <taxon>Methanosarcina</taxon>
    </lineage>
</organism>
<accession>A0ABU2D0J1</accession>
<protein>
    <recommendedName>
        <fullName evidence="3">Mobile element protein</fullName>
    </recommendedName>
</protein>
<evidence type="ECO:0000313" key="1">
    <source>
        <dbReference type="EMBL" id="MDR7665484.1"/>
    </source>
</evidence>
<keyword evidence="2" id="KW-1185">Reference proteome</keyword>
<comment type="caution">
    <text evidence="1">The sequence shown here is derived from an EMBL/GenBank/DDBJ whole genome shotgun (WGS) entry which is preliminary data.</text>
</comment>
<name>A0ABU2D0J1_9EURY</name>
<dbReference type="EMBL" id="JAVKPK010000021">
    <property type="protein sequence ID" value="MDR7665484.1"/>
    <property type="molecule type" value="Genomic_DNA"/>
</dbReference>